<dbReference type="EMBL" id="QJKH01000008">
    <property type="protein sequence ID" value="PXX78229.1"/>
    <property type="molecule type" value="Genomic_DNA"/>
</dbReference>
<dbReference type="Pfam" id="PF12674">
    <property type="entry name" value="Zn_ribbon_2"/>
    <property type="match status" value="1"/>
</dbReference>
<dbReference type="Proteomes" id="UP000247612">
    <property type="component" value="Unassembled WGS sequence"/>
</dbReference>
<dbReference type="Gene3D" id="1.10.260.40">
    <property type="entry name" value="lambda repressor-like DNA-binding domains"/>
    <property type="match status" value="1"/>
</dbReference>
<keyword evidence="4" id="KW-1185">Reference proteome</keyword>
<dbReference type="OrthoDB" id="9801008at2"/>
<keyword evidence="1 3" id="KW-0238">DNA-binding</keyword>
<comment type="caution">
    <text evidence="3">The sequence shown here is derived from an EMBL/GenBank/DDBJ whole genome shotgun (WGS) entry which is preliminary data.</text>
</comment>
<dbReference type="Pfam" id="PF01381">
    <property type="entry name" value="HTH_3"/>
    <property type="match status" value="1"/>
</dbReference>
<dbReference type="GO" id="GO:0003677">
    <property type="term" value="F:DNA binding"/>
    <property type="evidence" value="ECO:0007669"/>
    <property type="project" value="UniProtKB-KW"/>
</dbReference>
<dbReference type="SUPFAM" id="SSF47413">
    <property type="entry name" value="lambda repressor-like DNA-binding domains"/>
    <property type="match status" value="1"/>
</dbReference>
<dbReference type="STRING" id="1034346.GCA_000313565_00441"/>
<proteinExistence type="predicted"/>
<dbReference type="InterPro" id="IPR001387">
    <property type="entry name" value="Cro/C1-type_HTH"/>
</dbReference>
<dbReference type="InterPro" id="IPR010982">
    <property type="entry name" value="Lambda_DNA-bd_dom_sf"/>
</dbReference>
<feature type="domain" description="HTH cro/C1-type" evidence="2">
    <location>
        <begin position="7"/>
        <end position="61"/>
    </location>
</feature>
<protein>
    <submittedName>
        <fullName evidence="3">DNA-binding XRE family transcriptional regulator</fullName>
    </submittedName>
</protein>
<sequence length="154" mass="17533">METKEVILDLRKKLKLSQDEFAARLFVTRQAVSRWETGETIPNVDTLKLIAKTFDISVDELLGQPVSICQSCGMTMTKESDLGSESDGRRSHEYCAFCYQHGAFTADLTMAELAEQNLQSLAEWNKENNLNLNVEEAREQLLAYLPTLKRWQGK</sequence>
<dbReference type="PROSITE" id="PS50943">
    <property type="entry name" value="HTH_CROC1"/>
    <property type="match status" value="1"/>
</dbReference>
<accession>A0A318KKC2</accession>
<gene>
    <name evidence="3" type="ORF">DES51_108157</name>
</gene>
<dbReference type="SMART" id="SM00530">
    <property type="entry name" value="HTH_XRE"/>
    <property type="match status" value="1"/>
</dbReference>
<reference evidence="3 4" key="1">
    <citation type="submission" date="2018-05" db="EMBL/GenBank/DDBJ databases">
        <title>Genomic Encyclopedia of Type Strains, Phase IV (KMG-IV): sequencing the most valuable type-strain genomes for metagenomic binning, comparative biology and taxonomic classification.</title>
        <authorList>
            <person name="Goeker M."/>
        </authorList>
    </citation>
    <scope>NUCLEOTIDE SEQUENCE [LARGE SCALE GENOMIC DNA]</scope>
    <source>
        <strain evidence="3 4">JC118</strain>
    </source>
</reference>
<dbReference type="InterPro" id="IPR025868">
    <property type="entry name" value="Zn_ribbon_dom_put"/>
</dbReference>
<evidence type="ECO:0000313" key="4">
    <source>
        <dbReference type="Proteomes" id="UP000247612"/>
    </source>
</evidence>
<dbReference type="AlphaFoldDB" id="A0A318KKC2"/>
<organism evidence="3 4">
    <name type="scientific">Dielma fastidiosa</name>
    <dbReference type="NCBI Taxonomy" id="1034346"/>
    <lineage>
        <taxon>Bacteria</taxon>
        <taxon>Bacillati</taxon>
        <taxon>Bacillota</taxon>
        <taxon>Erysipelotrichia</taxon>
        <taxon>Erysipelotrichales</taxon>
        <taxon>Erysipelotrichaceae</taxon>
        <taxon>Dielma</taxon>
    </lineage>
</organism>
<evidence type="ECO:0000313" key="3">
    <source>
        <dbReference type="EMBL" id="PXX78229.1"/>
    </source>
</evidence>
<dbReference type="PANTHER" id="PTHR46558">
    <property type="entry name" value="TRACRIPTIONAL REGULATORY PROTEIN-RELATED-RELATED"/>
    <property type="match status" value="1"/>
</dbReference>
<evidence type="ECO:0000256" key="1">
    <source>
        <dbReference type="ARBA" id="ARBA00023125"/>
    </source>
</evidence>
<dbReference type="RefSeq" id="WP_022936745.1">
    <property type="nucleotide sequence ID" value="NZ_CABKRQ010000001.1"/>
</dbReference>
<evidence type="ECO:0000259" key="2">
    <source>
        <dbReference type="PROSITE" id="PS50943"/>
    </source>
</evidence>
<dbReference type="PANTHER" id="PTHR46558:SF11">
    <property type="entry name" value="HTH-TYPE TRANSCRIPTIONAL REGULATOR XRE"/>
    <property type="match status" value="1"/>
</dbReference>
<name>A0A318KKC2_9FIRM</name>
<dbReference type="CDD" id="cd00093">
    <property type="entry name" value="HTH_XRE"/>
    <property type="match status" value="1"/>
</dbReference>